<evidence type="ECO:0000256" key="12">
    <source>
        <dbReference type="ARBA" id="ARBA00023242"/>
    </source>
</evidence>
<dbReference type="PROSITE" id="PS00678">
    <property type="entry name" value="WD_REPEATS_1"/>
    <property type="match status" value="1"/>
</dbReference>
<evidence type="ECO:0000256" key="9">
    <source>
        <dbReference type="ARBA" id="ARBA00022843"/>
    </source>
</evidence>
<evidence type="ECO:0000256" key="20">
    <source>
        <dbReference type="SAM" id="MobiDB-lite"/>
    </source>
</evidence>
<evidence type="ECO:0000256" key="13">
    <source>
        <dbReference type="ARBA" id="ARBA00023274"/>
    </source>
</evidence>
<keyword evidence="6" id="KW-0597">Phosphoprotein</keyword>
<dbReference type="KEGG" id="pcoo:112852467"/>
<evidence type="ECO:0000256" key="15">
    <source>
        <dbReference type="ARBA" id="ARBA00065513"/>
    </source>
</evidence>
<dbReference type="Pfam" id="PF00400">
    <property type="entry name" value="WD40"/>
    <property type="match status" value="4"/>
</dbReference>
<feature type="region of interest" description="Disordered" evidence="20">
    <location>
        <begin position="1"/>
        <end position="76"/>
    </location>
</feature>
<dbReference type="GeneID" id="112852467"/>
<keyword evidence="4" id="KW-1017">Isopeptide bond</keyword>
<evidence type="ECO:0000256" key="18">
    <source>
        <dbReference type="ARBA" id="ARBA00077445"/>
    </source>
</evidence>
<reference evidence="22" key="1">
    <citation type="submission" date="2025-08" db="UniProtKB">
        <authorList>
            <consortium name="RefSeq"/>
        </authorList>
    </citation>
    <scope>IDENTIFICATION</scope>
    <source>
        <tissue evidence="22">Blood</tissue>
    </source>
</reference>
<dbReference type="Proteomes" id="UP000515131">
    <property type="component" value="Unplaced"/>
</dbReference>
<keyword evidence="12" id="KW-0539">Nucleus</keyword>
<dbReference type="PRINTS" id="PR00320">
    <property type="entry name" value="GPROTEINBRPT"/>
</dbReference>
<dbReference type="InterPro" id="IPR020472">
    <property type="entry name" value="WD40_PAC1"/>
</dbReference>
<feature type="repeat" description="WD" evidence="19">
    <location>
        <begin position="202"/>
        <end position="243"/>
    </location>
</feature>
<evidence type="ECO:0000256" key="6">
    <source>
        <dbReference type="ARBA" id="ARBA00022553"/>
    </source>
</evidence>
<dbReference type="SUPFAM" id="SSF50978">
    <property type="entry name" value="WD40 repeat-like"/>
    <property type="match status" value="1"/>
</dbReference>
<dbReference type="SMART" id="SM00320">
    <property type="entry name" value="WD40"/>
    <property type="match status" value="5"/>
</dbReference>
<keyword evidence="3" id="KW-0488">Methylation</keyword>
<sequence length="440" mass="48298">MSAAAAARKRGRSASGAGAGAGAGKRRRKADSAGEKGKSKGGGKMNEEISSDSESESLAPRRTEEEEEEELEETAQEKKLRLAKLYLEQLRQQEEEKAEAQAFEEDQVAGRLKEDVLEQRGRLQKSVAKEPLSFLVLGSVESRRKLHVIPRAKKGVEGQPPGHGSHILCMAISSDGKYLASGDRSKLIFIWEAQSCRHLYTFTGHRDAVSGLAFRRGTHQLYSTSHDRSVKVWNVAENSYVETLFGHQDAVAALDALSRECCVTAGGRDGTVRVWKIPEESQLVFYGHQGSIDSIQLINEEHMVSGADDGSVALWGLSKKRPLALQREAHGLRGEPGLEQPFWVSSVAALLNTDLVATGSHSSRVRLWQCGEGFRRLDPLCDIPLVGFINSLKFSTSGDFLVAGVGQEHRLGRWWRIKEARNSVCIIPLRRAPRPPTAGS</sequence>
<evidence type="ECO:0000256" key="2">
    <source>
        <dbReference type="ARBA" id="ARBA00006777"/>
    </source>
</evidence>
<evidence type="ECO:0000256" key="3">
    <source>
        <dbReference type="ARBA" id="ARBA00022481"/>
    </source>
</evidence>
<dbReference type="GO" id="GO:0034511">
    <property type="term" value="F:U3 snoRNA binding"/>
    <property type="evidence" value="ECO:0007669"/>
    <property type="project" value="InterPro"/>
</dbReference>
<dbReference type="GO" id="GO:0006364">
    <property type="term" value="P:rRNA processing"/>
    <property type="evidence" value="ECO:0007669"/>
    <property type="project" value="UniProtKB-KW"/>
</dbReference>
<feature type="repeat" description="WD" evidence="19">
    <location>
        <begin position="160"/>
        <end position="201"/>
    </location>
</feature>
<evidence type="ECO:0000256" key="5">
    <source>
        <dbReference type="ARBA" id="ARBA00022552"/>
    </source>
</evidence>
<keyword evidence="5" id="KW-0698">rRNA processing</keyword>
<comment type="subcellular location">
    <subcellularLocation>
        <location evidence="1">Nucleus</location>
        <location evidence="1">Nucleolus</location>
    </subcellularLocation>
</comment>
<dbReference type="InterPro" id="IPR015943">
    <property type="entry name" value="WD40/YVTN_repeat-like_dom_sf"/>
</dbReference>
<keyword evidence="9" id="KW-0832">Ubl conjugation</keyword>
<evidence type="ECO:0000256" key="16">
    <source>
        <dbReference type="ARBA" id="ARBA00074377"/>
    </source>
</evidence>
<evidence type="ECO:0000313" key="21">
    <source>
        <dbReference type="Proteomes" id="UP000515131"/>
    </source>
</evidence>
<feature type="repeat" description="WD" evidence="19">
    <location>
        <begin position="244"/>
        <end position="285"/>
    </location>
</feature>
<evidence type="ECO:0000256" key="11">
    <source>
        <dbReference type="ARBA" id="ARBA00022990"/>
    </source>
</evidence>
<accession>A0A6P6H867</accession>
<evidence type="ECO:0000256" key="7">
    <source>
        <dbReference type="ARBA" id="ARBA00022574"/>
    </source>
</evidence>
<evidence type="ECO:0000256" key="4">
    <source>
        <dbReference type="ARBA" id="ARBA00022499"/>
    </source>
</evidence>
<evidence type="ECO:0000256" key="10">
    <source>
        <dbReference type="ARBA" id="ARBA00022884"/>
    </source>
</evidence>
<dbReference type="PANTHER" id="PTHR19865">
    <property type="entry name" value="U3 SMALL NUCLEOLAR RNA INTERACTING PROTEIN 2"/>
    <property type="match status" value="1"/>
</dbReference>
<dbReference type="InterPro" id="IPR039241">
    <property type="entry name" value="Rrp9-like"/>
</dbReference>
<dbReference type="PROSITE" id="PS50082">
    <property type="entry name" value="WD_REPEATS_2"/>
    <property type="match status" value="4"/>
</dbReference>
<dbReference type="InterPro" id="IPR001680">
    <property type="entry name" value="WD40_rpt"/>
</dbReference>
<keyword evidence="7 19" id="KW-0853">WD repeat</keyword>
<keyword evidence="13" id="KW-0687">Ribonucleoprotein</keyword>
<comment type="subunit">
    <text evidence="15">Interacts specifically with the U3 small nucleolar RNA (U3 snoRNA). Binds a sub-fragment of the U3 snoRNA surrounding the B/C motif (3UBC). This association with the U3BC RNA is dependent on the binding of a protein called 15.5K to the box B/C motif. The association of the protein with the U3BC RNA was found to be also dependent on a conserved RNA structure that flanks the box B/C motif. Part of the small subunit (SSU) processome, composed of more than 70 proteins and the RNA chaperone small nucleolar RNA (snoRNA) U3.</text>
</comment>
<keyword evidence="21" id="KW-1185">Reference proteome</keyword>
<dbReference type="PROSITE" id="PS50294">
    <property type="entry name" value="WD_REPEATS_REGION"/>
    <property type="match status" value="2"/>
</dbReference>
<dbReference type="FunFam" id="2.130.10.10:FF:000143">
    <property type="entry name" value="U3 small nucleolar RNA-interacting protein 2 isoform X2"/>
    <property type="match status" value="1"/>
</dbReference>
<comment type="similarity">
    <text evidence="2">Belongs to the WD repeat RRP9 family.</text>
</comment>
<dbReference type="CTD" id="9136"/>
<keyword evidence="8" id="KW-0677">Repeat</keyword>
<dbReference type="PANTHER" id="PTHR19865:SF0">
    <property type="entry name" value="U3 SMALL NUCLEOLAR RNA-INTERACTING PROTEIN 2"/>
    <property type="match status" value="1"/>
</dbReference>
<dbReference type="InterPro" id="IPR036322">
    <property type="entry name" value="WD40_repeat_dom_sf"/>
</dbReference>
<evidence type="ECO:0000256" key="1">
    <source>
        <dbReference type="ARBA" id="ARBA00004604"/>
    </source>
</evidence>
<evidence type="ECO:0000256" key="19">
    <source>
        <dbReference type="PROSITE-ProRule" id="PRU00221"/>
    </source>
</evidence>
<name>A0A6P6H867_PUMCO</name>
<keyword evidence="10" id="KW-0694">RNA-binding</keyword>
<dbReference type="InterPro" id="IPR019775">
    <property type="entry name" value="WD40_repeat_CS"/>
</dbReference>
<evidence type="ECO:0000256" key="14">
    <source>
        <dbReference type="ARBA" id="ARBA00055322"/>
    </source>
</evidence>
<evidence type="ECO:0000256" key="8">
    <source>
        <dbReference type="ARBA" id="ARBA00022737"/>
    </source>
</evidence>
<organism evidence="21 22">
    <name type="scientific">Puma concolor</name>
    <name type="common">Mountain lion</name>
    <name type="synonym">Felis concolor</name>
    <dbReference type="NCBI Taxonomy" id="9696"/>
    <lineage>
        <taxon>Eukaryota</taxon>
        <taxon>Metazoa</taxon>
        <taxon>Chordata</taxon>
        <taxon>Craniata</taxon>
        <taxon>Vertebrata</taxon>
        <taxon>Euteleostomi</taxon>
        <taxon>Mammalia</taxon>
        <taxon>Eutheria</taxon>
        <taxon>Laurasiatheria</taxon>
        <taxon>Carnivora</taxon>
        <taxon>Feliformia</taxon>
        <taxon>Felidae</taxon>
        <taxon>Felinae</taxon>
        <taxon>Puma</taxon>
    </lineage>
</organism>
<protein>
    <recommendedName>
        <fullName evidence="16">U3 small nucleolar RNA-interacting protein 2</fullName>
    </recommendedName>
    <alternativeName>
        <fullName evidence="18">RRP9 homolog</fullName>
    </alternativeName>
    <alternativeName>
        <fullName evidence="17">U3 small nucleolar ribonucleoprotein-associated 55 kDa protein</fullName>
    </alternativeName>
</protein>
<evidence type="ECO:0000313" key="22">
    <source>
        <dbReference type="RefSeq" id="XP_025771738.1"/>
    </source>
</evidence>
<comment type="function">
    <text evidence="14">Component of a nucleolar small nuclear ribonucleoprotein particle (snoRNP) thought to participate in the processing and modification of pre-ribosomal RNA (pre-rRNA). Part of the small subunit (SSU) processome, first precursor of the small eukaryotic ribosomal subunit. During the assembly of the SSU processome in the nucleolus, many ribosome biogenesis factors, an RNA chaperone and ribosomal proteins associate with the nascent pre-rRNA and work in concert to generate RNA folding, modifications, rearrangements and cleavage as well as targeted degradation of pre-ribosomal RNA by the RNA exosome.</text>
</comment>
<dbReference type="Gene3D" id="2.130.10.10">
    <property type="entry name" value="YVTN repeat-like/Quinoprotein amine dehydrogenase"/>
    <property type="match status" value="1"/>
</dbReference>
<proteinExistence type="inferred from homology"/>
<gene>
    <name evidence="22" type="primary">RRP9</name>
</gene>
<dbReference type="RefSeq" id="XP_025771738.1">
    <property type="nucleotide sequence ID" value="XM_025915953.1"/>
</dbReference>
<dbReference type="CDD" id="cd00200">
    <property type="entry name" value="WD40"/>
    <property type="match status" value="1"/>
</dbReference>
<feature type="compositionally biased region" description="Acidic residues" evidence="20">
    <location>
        <begin position="65"/>
        <end position="74"/>
    </location>
</feature>
<keyword evidence="11" id="KW-0007">Acetylation</keyword>
<dbReference type="GO" id="GO:0032040">
    <property type="term" value="C:small-subunit processome"/>
    <property type="evidence" value="ECO:0007669"/>
    <property type="project" value="TreeGrafter"/>
</dbReference>
<dbReference type="AlphaFoldDB" id="A0A6P6H867"/>
<feature type="repeat" description="WD" evidence="19">
    <location>
        <begin position="285"/>
        <end position="325"/>
    </location>
</feature>
<evidence type="ECO:0000256" key="17">
    <source>
        <dbReference type="ARBA" id="ARBA00076054"/>
    </source>
</evidence>